<dbReference type="EMBL" id="JARJLG010000081">
    <property type="protein sequence ID" value="KAJ7750680.1"/>
    <property type="molecule type" value="Genomic_DNA"/>
</dbReference>
<gene>
    <name evidence="2" type="ORF">DFH07DRAFT_775017</name>
</gene>
<keyword evidence="3" id="KW-1185">Reference proteome</keyword>
<sequence>MASLPGFSLRDHQARPKAKAGQNFGLALALVPKPKKLRLFGLRPKPEHHSWPRIHGLNKMGEGRVDDQAVFAQRESVDEVEDAFPDDGAVEINSNNVVGFGYPGEHRVCESVFDLCVIQIWSSHKNIGSTELMRNDKQSKSCFSDGRHRKSVEFNFGH</sequence>
<evidence type="ECO:0000313" key="3">
    <source>
        <dbReference type="Proteomes" id="UP001215280"/>
    </source>
</evidence>
<comment type="caution">
    <text evidence="2">The sequence shown here is derived from an EMBL/GenBank/DDBJ whole genome shotgun (WGS) entry which is preliminary data.</text>
</comment>
<reference evidence="2" key="1">
    <citation type="submission" date="2023-03" db="EMBL/GenBank/DDBJ databases">
        <title>Massive genome expansion in bonnet fungi (Mycena s.s.) driven by repeated elements and novel gene families across ecological guilds.</title>
        <authorList>
            <consortium name="Lawrence Berkeley National Laboratory"/>
            <person name="Harder C.B."/>
            <person name="Miyauchi S."/>
            <person name="Viragh M."/>
            <person name="Kuo A."/>
            <person name="Thoen E."/>
            <person name="Andreopoulos B."/>
            <person name="Lu D."/>
            <person name="Skrede I."/>
            <person name="Drula E."/>
            <person name="Henrissat B."/>
            <person name="Morin E."/>
            <person name="Kohler A."/>
            <person name="Barry K."/>
            <person name="LaButti K."/>
            <person name="Morin E."/>
            <person name="Salamov A."/>
            <person name="Lipzen A."/>
            <person name="Mereny Z."/>
            <person name="Hegedus B."/>
            <person name="Baldrian P."/>
            <person name="Stursova M."/>
            <person name="Weitz H."/>
            <person name="Taylor A."/>
            <person name="Grigoriev I.V."/>
            <person name="Nagy L.G."/>
            <person name="Martin F."/>
            <person name="Kauserud H."/>
        </authorList>
    </citation>
    <scope>NUCLEOTIDE SEQUENCE</scope>
    <source>
        <strain evidence="2">CBHHK188m</strain>
    </source>
</reference>
<organism evidence="2 3">
    <name type="scientific">Mycena maculata</name>
    <dbReference type="NCBI Taxonomy" id="230809"/>
    <lineage>
        <taxon>Eukaryota</taxon>
        <taxon>Fungi</taxon>
        <taxon>Dikarya</taxon>
        <taxon>Basidiomycota</taxon>
        <taxon>Agaricomycotina</taxon>
        <taxon>Agaricomycetes</taxon>
        <taxon>Agaricomycetidae</taxon>
        <taxon>Agaricales</taxon>
        <taxon>Marasmiineae</taxon>
        <taxon>Mycenaceae</taxon>
        <taxon>Mycena</taxon>
    </lineage>
</organism>
<proteinExistence type="predicted"/>
<evidence type="ECO:0000256" key="1">
    <source>
        <dbReference type="SAM" id="MobiDB-lite"/>
    </source>
</evidence>
<accession>A0AAD7IXD2</accession>
<feature type="region of interest" description="Disordered" evidence="1">
    <location>
        <begin position="1"/>
        <end position="20"/>
    </location>
</feature>
<evidence type="ECO:0000313" key="2">
    <source>
        <dbReference type="EMBL" id="KAJ7750680.1"/>
    </source>
</evidence>
<name>A0AAD7IXD2_9AGAR</name>
<dbReference type="AlphaFoldDB" id="A0AAD7IXD2"/>
<protein>
    <submittedName>
        <fullName evidence="2">Uncharacterized protein</fullName>
    </submittedName>
</protein>
<dbReference type="Proteomes" id="UP001215280">
    <property type="component" value="Unassembled WGS sequence"/>
</dbReference>